<dbReference type="AlphaFoldDB" id="A0A2D3N9D8"/>
<gene>
    <name evidence="1" type="ORF">CTM50_02075</name>
</gene>
<evidence type="ECO:0000313" key="1">
    <source>
        <dbReference type="EMBL" id="ATV51962.1"/>
    </source>
</evidence>
<dbReference type="EMBL" id="CP024696">
    <property type="protein sequence ID" value="ATV51962.1"/>
    <property type="molecule type" value="Genomic_DNA"/>
</dbReference>
<dbReference type="RefSeq" id="WP_100022579.1">
    <property type="nucleotide sequence ID" value="NZ_CP024696.1"/>
</dbReference>
<reference evidence="1 2" key="1">
    <citation type="submission" date="2017-11" db="EMBL/GenBank/DDBJ databases">
        <title>Genome sequencing of Prevotella intermedia KCOM 2033.</title>
        <authorList>
            <person name="Kook J.-K."/>
            <person name="Park S.-N."/>
            <person name="Lim Y.K."/>
        </authorList>
    </citation>
    <scope>NUCLEOTIDE SEQUENCE [LARGE SCALE GENOMIC DNA]</scope>
    <source>
        <strain evidence="1 2">KCOM 2033</strain>
    </source>
</reference>
<name>A0A2D3N9D8_PREIN</name>
<proteinExistence type="predicted"/>
<dbReference type="Proteomes" id="UP000229323">
    <property type="component" value="Chromosome"/>
</dbReference>
<dbReference type="InterPro" id="IPR029470">
    <property type="entry name" value="PDDEXK_4"/>
</dbReference>
<evidence type="ECO:0000313" key="2">
    <source>
        <dbReference type="Proteomes" id="UP000229323"/>
    </source>
</evidence>
<organism evidence="1 2">
    <name type="scientific">Prevotella intermedia</name>
    <dbReference type="NCBI Taxonomy" id="28131"/>
    <lineage>
        <taxon>Bacteria</taxon>
        <taxon>Pseudomonadati</taxon>
        <taxon>Bacteroidota</taxon>
        <taxon>Bacteroidia</taxon>
        <taxon>Bacteroidales</taxon>
        <taxon>Prevotellaceae</taxon>
        <taxon>Prevotella</taxon>
    </lineage>
</organism>
<sequence>MPNSIKELLSQLLPLHHAEQERLKKEKEEGKCFNVFSALNMCSDEVRLHSRLLATLLNPKANHGLGNKFLKLFLIALGLPENYITYCKEQIVERPIGEVTGTTGGRIDIILEDRGHAVIIENKIYASDQPNQLLRYHNYGVKTFGENNFKLVYLTLYGSEPSPDSLGGEDFEFIKLSYAQDILKLLKKLVKTKPQKPVHRTIKDYITIIKQLTHQDMDTKYQQSIIEEAIKYDNIDVTSKLLLLQEQIGDKLRRDYIIKPLKDLGFNKRQDDNGALWKSLKDKKSHFIVIKTDKAYWKEVWIAVASEDKTIALQPKLDCFTHEPTQNYPYGWSWISDNEGNNWHDSAQYPAIGKKEVLMWIKKKVSEIETCFKI</sequence>
<evidence type="ECO:0008006" key="3">
    <source>
        <dbReference type="Google" id="ProtNLM"/>
    </source>
</evidence>
<protein>
    <recommendedName>
        <fullName evidence="3">PD-(D/E)XK nuclease superfamily protein</fullName>
    </recommendedName>
</protein>
<dbReference type="Pfam" id="PF14281">
    <property type="entry name" value="PDDEXK_4"/>
    <property type="match status" value="1"/>
</dbReference>
<accession>A0A2D3N9D8</accession>